<dbReference type="InterPro" id="IPR011042">
    <property type="entry name" value="6-blade_b-propeller_TolB-like"/>
</dbReference>
<keyword evidence="1" id="KW-0732">Signal</keyword>
<name>A0A143BLL2_9BACT</name>
<dbReference type="AlphaFoldDB" id="A0A143BLL2"/>
<feature type="signal peptide" evidence="1">
    <location>
        <begin position="1"/>
        <end position="25"/>
    </location>
</feature>
<dbReference type="eggNOG" id="COG2133">
    <property type="taxonomic scope" value="Bacteria"/>
</dbReference>
<dbReference type="RefSeq" id="WP_026848381.1">
    <property type="nucleotide sequence ID" value="NZ_CP011454.1"/>
</dbReference>
<sequence length="388" mass="41524">MRRSSLRLAAAVLLPVALMGGTAQAQGQVYKSSAHDYRIVTVASGFVNPWSVAFLPGGDLLVTERAGRLRIVRGGKLLPNPVAGVPVVVAAGQGGLLDVALHPAFAQNKVIYLTYSKQITGGSTTALYRARFENDALVDGKDIFVADTKGRPGHFGSRITFDKAGHVYISVGDRQIGPEGDLTAHPAQQLSNHHGKIIRLMDDGRVPADNPFVNKAGAKPEIWSYGHRNPQGLTIHPVTGDLWEIEHGPQGGDELNLIEAGKNYGWPVVGFGVNYGPGKAIHASTMLPGMENAKNVWVPSIATSGLLVYTGTKFPEWKGSVFVGGLAGQRLVRLTLDGQKAEVADNLVKNQGRVRDVRQGPDGFIYLAIDDSQGKPTSVVRLEPVARR</sequence>
<evidence type="ECO:0000256" key="1">
    <source>
        <dbReference type="SAM" id="SignalP"/>
    </source>
</evidence>
<dbReference type="OrthoDB" id="9770043at2"/>
<evidence type="ECO:0000259" key="2">
    <source>
        <dbReference type="Pfam" id="PF07995"/>
    </source>
</evidence>
<dbReference type="STRING" id="1379270.GEMMAAP_16055"/>
<dbReference type="Gene3D" id="2.120.10.30">
    <property type="entry name" value="TolB, C-terminal domain"/>
    <property type="match status" value="1"/>
</dbReference>
<reference evidence="3 4" key="2">
    <citation type="journal article" date="2016" name="Environ. Microbiol. Rep.">
        <title>Metagenomic evidence for the presence of phototrophic Gemmatimonadetes bacteria in diverse environments.</title>
        <authorList>
            <person name="Zeng Y."/>
            <person name="Baumbach J."/>
            <person name="Barbosa E.G."/>
            <person name="Azevedo V."/>
            <person name="Zhang C."/>
            <person name="Koblizek M."/>
        </authorList>
    </citation>
    <scope>NUCLEOTIDE SEQUENCE [LARGE SCALE GENOMIC DNA]</scope>
    <source>
        <strain evidence="3 4">AP64</strain>
    </source>
</reference>
<feature type="domain" description="Glucose/Sorbosone dehydrogenase" evidence="2">
    <location>
        <begin position="48"/>
        <end position="375"/>
    </location>
</feature>
<dbReference type="InterPro" id="IPR012938">
    <property type="entry name" value="Glc/Sorbosone_DH"/>
</dbReference>
<feature type="chain" id="PRO_5007506559" description="Glucose/Sorbosone dehydrogenase domain-containing protein" evidence="1">
    <location>
        <begin position="26"/>
        <end position="388"/>
    </location>
</feature>
<evidence type="ECO:0000313" key="4">
    <source>
        <dbReference type="Proteomes" id="UP000076404"/>
    </source>
</evidence>
<organism evidence="3 4">
    <name type="scientific">Gemmatimonas phototrophica</name>
    <dbReference type="NCBI Taxonomy" id="1379270"/>
    <lineage>
        <taxon>Bacteria</taxon>
        <taxon>Pseudomonadati</taxon>
        <taxon>Gemmatimonadota</taxon>
        <taxon>Gemmatimonadia</taxon>
        <taxon>Gemmatimonadales</taxon>
        <taxon>Gemmatimonadaceae</taxon>
        <taxon>Gemmatimonas</taxon>
    </lineage>
</organism>
<proteinExistence type="predicted"/>
<dbReference type="EMBL" id="CP011454">
    <property type="protein sequence ID" value="AMW05898.1"/>
    <property type="molecule type" value="Genomic_DNA"/>
</dbReference>
<reference evidence="3 4" key="1">
    <citation type="journal article" date="2014" name="Proc. Natl. Acad. Sci. U.S.A.">
        <title>Functional type 2 photosynthetic reaction centers found in the rare bacterial phylum Gemmatimonadetes.</title>
        <authorList>
            <person name="Zeng Y."/>
            <person name="Feng F."/>
            <person name="Medova H."/>
            <person name="Dean J."/>
            <person name="Koblizek M."/>
        </authorList>
    </citation>
    <scope>NUCLEOTIDE SEQUENCE [LARGE SCALE GENOMIC DNA]</scope>
    <source>
        <strain evidence="3 4">AP64</strain>
    </source>
</reference>
<dbReference type="SUPFAM" id="SSF50952">
    <property type="entry name" value="Soluble quinoprotein glucose dehydrogenase"/>
    <property type="match status" value="1"/>
</dbReference>
<dbReference type="KEGG" id="gph:GEMMAAP_16055"/>
<dbReference type="PANTHER" id="PTHR19328:SF75">
    <property type="entry name" value="ALDOSE SUGAR DEHYDROGENASE YLII"/>
    <property type="match status" value="1"/>
</dbReference>
<keyword evidence="4" id="KW-1185">Reference proteome</keyword>
<evidence type="ECO:0000313" key="3">
    <source>
        <dbReference type="EMBL" id="AMW05898.1"/>
    </source>
</evidence>
<protein>
    <recommendedName>
        <fullName evidence="2">Glucose/Sorbosone dehydrogenase domain-containing protein</fullName>
    </recommendedName>
</protein>
<dbReference type="PANTHER" id="PTHR19328">
    <property type="entry name" value="HEDGEHOG-INTERACTING PROTEIN"/>
    <property type="match status" value="1"/>
</dbReference>
<dbReference type="Proteomes" id="UP000076404">
    <property type="component" value="Chromosome"/>
</dbReference>
<accession>A0A143BLL2</accession>
<dbReference type="InterPro" id="IPR011041">
    <property type="entry name" value="Quinoprot_gluc/sorb_DH_b-prop"/>
</dbReference>
<dbReference type="Pfam" id="PF07995">
    <property type="entry name" value="GSDH"/>
    <property type="match status" value="1"/>
</dbReference>
<gene>
    <name evidence="3" type="ORF">GEMMAAP_16055</name>
</gene>